<reference evidence="10 11" key="1">
    <citation type="submission" date="2021-11" db="EMBL/GenBank/DDBJ databases">
        <title>Aliifidinibius sp. nov., a new bacterium isolated from saline soil.</title>
        <authorList>
            <person name="Galisteo C."/>
            <person name="De La Haba R."/>
            <person name="Sanchez-Porro C."/>
            <person name="Ventosa A."/>
        </authorList>
    </citation>
    <scope>NUCLEOTIDE SEQUENCE [LARGE SCALE GENOMIC DNA]</scope>
    <source>
        <strain evidence="10 11">KACC 190600</strain>
    </source>
</reference>
<evidence type="ECO:0000256" key="7">
    <source>
        <dbReference type="ARBA" id="ARBA00039751"/>
    </source>
</evidence>
<evidence type="ECO:0000259" key="9">
    <source>
        <dbReference type="Pfam" id="PF01266"/>
    </source>
</evidence>
<evidence type="ECO:0000313" key="10">
    <source>
        <dbReference type="EMBL" id="MCW9712407.1"/>
    </source>
</evidence>
<dbReference type="Gene3D" id="3.30.9.10">
    <property type="entry name" value="D-Amino Acid Oxidase, subunit A, domain 2"/>
    <property type="match status" value="1"/>
</dbReference>
<evidence type="ECO:0000256" key="6">
    <source>
        <dbReference type="ARBA" id="ARBA00039101"/>
    </source>
</evidence>
<sequence>MNSEKIIIIGGGVSGITTALTLQLLGCQTEIYTEKKAENIADKNTHPEFASLFPSASVIPHSVYSNQLEELFQSSQSFFYELRKRSFPGLTLQKHFEVFEFEKDRPEYGDWMMNFNSLEEFHPREIPRRSLSQDVYGWAFDCIFADWPLYFPGLITLYKESGGEINQRKIQKREIPSLPADIIINCSGTGSPDLFDDPVEKQMILKGHLLHKPEASLITNSNDEIISYNYTPKASIYSDSSGNACDVYCYPRKDGWILGGSRESGFLDNNDSETEDSPIENTRAYKIDSLDIPSAVIDLNQEILNTTFGHSLEQSDKLSALMGYRYIRNKENGLRLDHETLDGKTVYHNYGHGGAGVTLSWGCAIHLANKIISLKRSQMQSTLLDRLEEIMFDKKT</sequence>
<evidence type="ECO:0000256" key="5">
    <source>
        <dbReference type="ARBA" id="ARBA00023002"/>
    </source>
</evidence>
<dbReference type="Proteomes" id="UP001207337">
    <property type="component" value="Unassembled WGS sequence"/>
</dbReference>
<dbReference type="RefSeq" id="WP_265788352.1">
    <property type="nucleotide sequence ID" value="NZ_BAABRS010000001.1"/>
</dbReference>
<evidence type="ECO:0000256" key="2">
    <source>
        <dbReference type="ARBA" id="ARBA00006730"/>
    </source>
</evidence>
<dbReference type="InterPro" id="IPR006076">
    <property type="entry name" value="FAD-dep_OxRdtase"/>
</dbReference>
<proteinExistence type="inferred from homology"/>
<comment type="similarity">
    <text evidence="2">Belongs to the DAMOX/DASOX family.</text>
</comment>
<comment type="caution">
    <text evidence="10">The sequence shown here is derived from an EMBL/GenBank/DDBJ whole genome shotgun (WGS) entry which is preliminary data.</text>
</comment>
<dbReference type="EC" id="1.4.3.3" evidence="6"/>
<organism evidence="10 11">
    <name type="scientific">Fodinibius salicampi</name>
    <dbReference type="NCBI Taxonomy" id="1920655"/>
    <lineage>
        <taxon>Bacteria</taxon>
        <taxon>Pseudomonadati</taxon>
        <taxon>Balneolota</taxon>
        <taxon>Balneolia</taxon>
        <taxon>Balneolales</taxon>
        <taxon>Balneolaceae</taxon>
        <taxon>Fodinibius</taxon>
    </lineage>
</organism>
<accession>A0ABT3PX27</accession>
<gene>
    <name evidence="10" type="ORF">LQ318_05755</name>
</gene>
<evidence type="ECO:0000256" key="3">
    <source>
        <dbReference type="ARBA" id="ARBA00022630"/>
    </source>
</evidence>
<evidence type="ECO:0000256" key="4">
    <source>
        <dbReference type="ARBA" id="ARBA00022827"/>
    </source>
</evidence>
<dbReference type="Gene3D" id="3.40.50.720">
    <property type="entry name" value="NAD(P)-binding Rossmann-like Domain"/>
    <property type="match status" value="1"/>
</dbReference>
<comment type="catalytic activity">
    <reaction evidence="8">
        <text>a D-alpha-amino acid + O2 + H2O = a 2-oxocarboxylate + H2O2 + NH4(+)</text>
        <dbReference type="Rhea" id="RHEA:21816"/>
        <dbReference type="ChEBI" id="CHEBI:15377"/>
        <dbReference type="ChEBI" id="CHEBI:15379"/>
        <dbReference type="ChEBI" id="CHEBI:16240"/>
        <dbReference type="ChEBI" id="CHEBI:28938"/>
        <dbReference type="ChEBI" id="CHEBI:35179"/>
        <dbReference type="ChEBI" id="CHEBI:59871"/>
        <dbReference type="EC" id="1.4.3.3"/>
    </reaction>
    <physiologicalReaction direction="left-to-right" evidence="8">
        <dbReference type="Rhea" id="RHEA:21817"/>
    </physiologicalReaction>
</comment>
<keyword evidence="3" id="KW-0285">Flavoprotein</keyword>
<dbReference type="EMBL" id="JAJNDC010000001">
    <property type="protein sequence ID" value="MCW9712407.1"/>
    <property type="molecule type" value="Genomic_DNA"/>
</dbReference>
<comment type="cofactor">
    <cofactor evidence="1">
        <name>FAD</name>
        <dbReference type="ChEBI" id="CHEBI:57692"/>
    </cofactor>
</comment>
<protein>
    <recommendedName>
        <fullName evidence="7">D-amino-acid oxidase</fullName>
        <ecNumber evidence="6">1.4.3.3</ecNumber>
    </recommendedName>
</protein>
<dbReference type="SUPFAM" id="SSF51971">
    <property type="entry name" value="Nucleotide-binding domain"/>
    <property type="match status" value="1"/>
</dbReference>
<dbReference type="InterPro" id="IPR023209">
    <property type="entry name" value="DAO"/>
</dbReference>
<name>A0ABT3PX27_9BACT</name>
<keyword evidence="11" id="KW-1185">Reference proteome</keyword>
<feature type="domain" description="FAD dependent oxidoreductase" evidence="9">
    <location>
        <begin position="5"/>
        <end position="369"/>
    </location>
</feature>
<evidence type="ECO:0000313" key="11">
    <source>
        <dbReference type="Proteomes" id="UP001207337"/>
    </source>
</evidence>
<dbReference type="PANTHER" id="PTHR11530">
    <property type="entry name" value="D-AMINO ACID OXIDASE"/>
    <property type="match status" value="1"/>
</dbReference>
<evidence type="ECO:0000256" key="8">
    <source>
        <dbReference type="ARBA" id="ARBA00049547"/>
    </source>
</evidence>
<keyword evidence="5" id="KW-0560">Oxidoreductase</keyword>
<evidence type="ECO:0000256" key="1">
    <source>
        <dbReference type="ARBA" id="ARBA00001974"/>
    </source>
</evidence>
<keyword evidence="4" id="KW-0274">FAD</keyword>
<dbReference type="Pfam" id="PF01266">
    <property type="entry name" value="DAO"/>
    <property type="match status" value="1"/>
</dbReference>
<dbReference type="PANTHER" id="PTHR11530:SF11">
    <property type="entry name" value="D-ASPARTATE OXIDASE"/>
    <property type="match status" value="1"/>
</dbReference>